<keyword evidence="3" id="KW-1185">Reference proteome</keyword>
<feature type="chain" id="PRO_5039944618" evidence="1">
    <location>
        <begin position="30"/>
        <end position="105"/>
    </location>
</feature>
<keyword evidence="1" id="KW-0732">Signal</keyword>
<evidence type="ECO:0000313" key="2">
    <source>
        <dbReference type="EMBL" id="GIQ79662.1"/>
    </source>
</evidence>
<dbReference type="Proteomes" id="UP000265618">
    <property type="component" value="Unassembled WGS sequence"/>
</dbReference>
<sequence>MPVVPAPPLTLLAGCALFLLLVCTGSVWADPLLFCATDSTTPTYAAVVHEWGEDIATLVDTESFVVLDPSVGPSTTVTHKLALTRFSSSQTVLAYLHCGEDWEVY</sequence>
<dbReference type="EMBL" id="BDIP01000038">
    <property type="protein sequence ID" value="GIQ79662.1"/>
    <property type="molecule type" value="Genomic_DNA"/>
</dbReference>
<reference evidence="2 3" key="1">
    <citation type="journal article" date="2018" name="PLoS ONE">
        <title>The draft genome of Kipferlia bialata reveals reductive genome evolution in fornicate parasites.</title>
        <authorList>
            <person name="Tanifuji G."/>
            <person name="Takabayashi S."/>
            <person name="Kume K."/>
            <person name="Takagi M."/>
            <person name="Nakayama T."/>
            <person name="Kamikawa R."/>
            <person name="Inagaki Y."/>
            <person name="Hashimoto T."/>
        </authorList>
    </citation>
    <scope>NUCLEOTIDE SEQUENCE [LARGE SCALE GENOMIC DNA]</scope>
    <source>
        <strain evidence="2">NY0173</strain>
    </source>
</reference>
<accession>A0A9K3GEF0</accession>
<organism evidence="2 3">
    <name type="scientific">Kipferlia bialata</name>
    <dbReference type="NCBI Taxonomy" id="797122"/>
    <lineage>
        <taxon>Eukaryota</taxon>
        <taxon>Metamonada</taxon>
        <taxon>Carpediemonas-like organisms</taxon>
        <taxon>Kipferlia</taxon>
    </lineage>
</organism>
<name>A0A9K3GEF0_9EUKA</name>
<protein>
    <submittedName>
        <fullName evidence="2">Uncharacterized protein</fullName>
    </submittedName>
</protein>
<dbReference type="AlphaFoldDB" id="A0A9K3GEF0"/>
<evidence type="ECO:0000256" key="1">
    <source>
        <dbReference type="SAM" id="SignalP"/>
    </source>
</evidence>
<evidence type="ECO:0000313" key="3">
    <source>
        <dbReference type="Proteomes" id="UP000265618"/>
    </source>
</evidence>
<comment type="caution">
    <text evidence="2">The sequence shown here is derived from an EMBL/GenBank/DDBJ whole genome shotgun (WGS) entry which is preliminary data.</text>
</comment>
<feature type="signal peptide" evidence="1">
    <location>
        <begin position="1"/>
        <end position="29"/>
    </location>
</feature>
<proteinExistence type="predicted"/>
<gene>
    <name evidence="2" type="ORF">KIPB_000333</name>
</gene>